<dbReference type="PANTHER" id="PTHR12684">
    <property type="entry name" value="PUTATIVE PHOSPHOTRANSFERASE"/>
    <property type="match status" value="1"/>
</dbReference>
<dbReference type="AlphaFoldDB" id="A0A1Y2DZH4"/>
<reference evidence="7 8" key="1">
    <citation type="submission" date="2016-08" db="EMBL/GenBank/DDBJ databases">
        <title>A Parts List for Fungal Cellulosomes Revealed by Comparative Genomics.</title>
        <authorList>
            <consortium name="DOE Joint Genome Institute"/>
            <person name="Haitjema C.H."/>
            <person name="Gilmore S.P."/>
            <person name="Henske J.K."/>
            <person name="Solomon K.V."/>
            <person name="De Groot R."/>
            <person name="Kuo A."/>
            <person name="Mondo S.J."/>
            <person name="Salamov A.A."/>
            <person name="Labutti K."/>
            <person name="Zhao Z."/>
            <person name="Chiniquy J."/>
            <person name="Barry K."/>
            <person name="Brewer H.M."/>
            <person name="Purvine S.O."/>
            <person name="Wright A.T."/>
            <person name="Boxma B."/>
            <person name="Van Alen T."/>
            <person name="Hackstein J.H."/>
            <person name="Baker S.E."/>
            <person name="Grigoriev I.V."/>
            <person name="O'Malley M.A."/>
        </authorList>
    </citation>
    <scope>NUCLEOTIDE SEQUENCE [LARGE SCALE GENOMIC DNA]</scope>
    <source>
        <strain evidence="7 8">G1</strain>
    </source>
</reference>
<dbReference type="PANTHER" id="PTHR12684:SF2">
    <property type="entry name" value="TRNA 2'-PHOSPHOTRANSFERASE 1"/>
    <property type="match status" value="1"/>
</dbReference>
<evidence type="ECO:0000313" key="8">
    <source>
        <dbReference type="Proteomes" id="UP000193920"/>
    </source>
</evidence>
<dbReference type="EC" id="2.7.1.160" evidence="3"/>
<comment type="similarity">
    <text evidence="2">Belongs to the KptA/TPT1 family.</text>
</comment>
<evidence type="ECO:0000256" key="2">
    <source>
        <dbReference type="ARBA" id="ARBA00009836"/>
    </source>
</evidence>
<comment type="function">
    <text evidence="1">Catalyzes the last step of tRNA splicing, the transfer of the splice junction 2'-phosphate from ligated tRNA to NAD to produce ADP-ribose 1''-2'' cyclic phosphate.</text>
</comment>
<evidence type="ECO:0000256" key="5">
    <source>
        <dbReference type="ARBA" id="ARBA00023027"/>
    </source>
</evidence>
<dbReference type="EMBL" id="MCOG01000053">
    <property type="protein sequence ID" value="ORY64700.1"/>
    <property type="molecule type" value="Genomic_DNA"/>
</dbReference>
<evidence type="ECO:0000256" key="1">
    <source>
        <dbReference type="ARBA" id="ARBA00003343"/>
    </source>
</evidence>
<keyword evidence="4 7" id="KW-0808">Transferase</keyword>
<accession>A0A1Y2DZH4</accession>
<protein>
    <recommendedName>
        <fullName evidence="3">2'-phosphotransferase</fullName>
        <ecNumber evidence="3">2.7.1.160</ecNumber>
    </recommendedName>
</protein>
<dbReference type="OrthoDB" id="419694at2759"/>
<dbReference type="GO" id="GO:0000215">
    <property type="term" value="F:tRNA 2'-phosphotransferase activity"/>
    <property type="evidence" value="ECO:0007669"/>
    <property type="project" value="UniProtKB-EC"/>
</dbReference>
<dbReference type="STRING" id="1754190.A0A1Y2DZH4"/>
<dbReference type="Proteomes" id="UP000193920">
    <property type="component" value="Unassembled WGS sequence"/>
</dbReference>
<dbReference type="Gene3D" id="3.20.170.30">
    <property type="match status" value="1"/>
</dbReference>
<evidence type="ECO:0000256" key="6">
    <source>
        <dbReference type="ARBA" id="ARBA00047949"/>
    </source>
</evidence>
<dbReference type="InterPro" id="IPR042080">
    <property type="entry name" value="RNA_2'-PTrans_N"/>
</dbReference>
<dbReference type="Gene3D" id="1.10.10.970">
    <property type="entry name" value="RNA 2'-phosphotransferase, Tpt1/KptA family, N-terminal domain"/>
    <property type="match status" value="1"/>
</dbReference>
<evidence type="ECO:0000313" key="7">
    <source>
        <dbReference type="EMBL" id="ORY64700.1"/>
    </source>
</evidence>
<proteinExistence type="inferred from homology"/>
<dbReference type="InterPro" id="IPR002745">
    <property type="entry name" value="Ptrans_KptA/Tpt1"/>
</dbReference>
<sequence length="210" mass="24260">MNYQVITGENKKINYVNVSKNISKLLRHTALKVGLQMDDEGYVKLDDILKLGRFKQVTFEDIQKIVETNDKKRYKMKFEDGSWYIKANQGHSIKLKNPNLKKVMDPSEIPVVIHGTYTKYLNSILDNGLIPKNRTHIHFAKGLYGEEGVISGMRYNYEIAIYIDSKKAMKDGIEFFISENGVILSTGLNNRIDKKYFKKICKKNGQEIPF</sequence>
<organism evidence="7 8">
    <name type="scientific">Neocallimastix californiae</name>
    <dbReference type="NCBI Taxonomy" id="1754190"/>
    <lineage>
        <taxon>Eukaryota</taxon>
        <taxon>Fungi</taxon>
        <taxon>Fungi incertae sedis</taxon>
        <taxon>Chytridiomycota</taxon>
        <taxon>Chytridiomycota incertae sedis</taxon>
        <taxon>Neocallimastigomycetes</taxon>
        <taxon>Neocallimastigales</taxon>
        <taxon>Neocallimastigaceae</taxon>
        <taxon>Neocallimastix</taxon>
    </lineage>
</organism>
<dbReference type="GO" id="GO:0006388">
    <property type="term" value="P:tRNA splicing, via endonucleolytic cleavage and ligation"/>
    <property type="evidence" value="ECO:0007669"/>
    <property type="project" value="TreeGrafter"/>
</dbReference>
<evidence type="ECO:0000256" key="4">
    <source>
        <dbReference type="ARBA" id="ARBA00022679"/>
    </source>
</evidence>
<gene>
    <name evidence="7" type="ORF">LY90DRAFT_453627</name>
</gene>
<name>A0A1Y2DZH4_9FUNG</name>
<keyword evidence="5" id="KW-0520">NAD</keyword>
<comment type="catalytic activity">
    <reaction evidence="6">
        <text>2'-phospho-[ligated tRNA] + NAD(+) = mature tRNA + ADP-alpha-D-ribose 1'',2''-cyclic phosphate + nicotinamide</text>
        <dbReference type="Rhea" id="RHEA:23324"/>
        <dbReference type="Rhea" id="RHEA-COMP:11106"/>
        <dbReference type="Rhea" id="RHEA-COMP:11107"/>
        <dbReference type="ChEBI" id="CHEBI:17154"/>
        <dbReference type="ChEBI" id="CHEBI:57540"/>
        <dbReference type="ChEBI" id="CHEBI:76596"/>
        <dbReference type="ChEBI" id="CHEBI:82883"/>
        <dbReference type="ChEBI" id="CHEBI:85027"/>
        <dbReference type="EC" id="2.7.1.160"/>
    </reaction>
</comment>
<comment type="caution">
    <text evidence="7">The sequence shown here is derived from an EMBL/GenBank/DDBJ whole genome shotgun (WGS) entry which is preliminary data.</text>
</comment>
<dbReference type="InterPro" id="IPR042081">
    <property type="entry name" value="RNA_2'-PTrans_C"/>
</dbReference>
<dbReference type="Pfam" id="PF01885">
    <property type="entry name" value="PTS_2-RNA"/>
    <property type="match status" value="1"/>
</dbReference>
<keyword evidence="8" id="KW-1185">Reference proteome</keyword>
<evidence type="ECO:0000256" key="3">
    <source>
        <dbReference type="ARBA" id="ARBA00012007"/>
    </source>
</evidence>
<dbReference type="SUPFAM" id="SSF56399">
    <property type="entry name" value="ADP-ribosylation"/>
    <property type="match status" value="1"/>
</dbReference>